<dbReference type="GO" id="GO:0006289">
    <property type="term" value="P:nucleotide-excision repair"/>
    <property type="evidence" value="ECO:0007669"/>
    <property type="project" value="InterPro"/>
</dbReference>
<dbReference type="Pfam" id="PF17757">
    <property type="entry name" value="UvrB_inter"/>
    <property type="match status" value="1"/>
</dbReference>
<evidence type="ECO:0000313" key="5">
    <source>
        <dbReference type="Proteomes" id="UP000032900"/>
    </source>
</evidence>
<sequence>MSSTPAPAQKYLQHPQISIIQDWLLKPDAPIHIKGLSGSSPALLITALKENHPHLFVAADKESAAYLYHDLIQINDESDVFFLPSSYKRSPEFGQPESSQLILRTEALQQLRQAKAQQFFITYTEALLEKVPGGSVIEEQTLTIGINERIDLFFVVDFLKELGFQKADFVYEPGYYSVRGSILDIYSFSHEEPFRIDFFGDEIESIRSFDIENQLSKSSFDEITIIPELVATGSADYLPLTQSITNDIVIWMDSPALVQSRMNAIFEKVTERFDAGKAEEVLELKIPEPGQLVDGDQLMQHLSDKPLVILNSSQASPLLKPFRLTLPHNPCFTKTSTWWKPIFWSDSRRVIKSSFYRITIASWNACVKYLKIAGPKSATRSSSMLCMKLCRP</sequence>
<dbReference type="InterPro" id="IPR041471">
    <property type="entry name" value="UvrB_inter"/>
</dbReference>
<dbReference type="GO" id="GO:0005524">
    <property type="term" value="F:ATP binding"/>
    <property type="evidence" value="ECO:0007669"/>
    <property type="project" value="UniProtKB-KW"/>
</dbReference>
<reference evidence="4 5" key="1">
    <citation type="journal article" date="2015" name="Microbes Environ.">
        <title>Distribution and evolution of nitrogen fixation genes in the phylum bacteroidetes.</title>
        <authorList>
            <person name="Inoue J."/>
            <person name="Oshima K."/>
            <person name="Suda W."/>
            <person name="Sakamoto M."/>
            <person name="Iino T."/>
            <person name="Noda S."/>
            <person name="Hongoh Y."/>
            <person name="Hattori M."/>
            <person name="Ohkuma M."/>
        </authorList>
    </citation>
    <scope>NUCLEOTIDE SEQUENCE [LARGE SCALE GENOMIC DNA]</scope>
    <source>
        <strain evidence="4">JCM 15548</strain>
    </source>
</reference>
<name>A0A0E9M1F3_9BACT</name>
<evidence type="ECO:0000256" key="1">
    <source>
        <dbReference type="ARBA" id="ARBA00022741"/>
    </source>
</evidence>
<organism evidence="4 5">
    <name type="scientific">Geofilum rubicundum JCM 15548</name>
    <dbReference type="NCBI Taxonomy" id="1236989"/>
    <lineage>
        <taxon>Bacteria</taxon>
        <taxon>Pseudomonadati</taxon>
        <taxon>Bacteroidota</taxon>
        <taxon>Bacteroidia</taxon>
        <taxon>Marinilabiliales</taxon>
        <taxon>Marinilabiliaceae</taxon>
        <taxon>Geofilum</taxon>
    </lineage>
</organism>
<keyword evidence="2" id="KW-0067">ATP-binding</keyword>
<keyword evidence="5" id="KW-1185">Reference proteome</keyword>
<accession>A0A0E9M1F3</accession>
<gene>
    <name evidence="4" type="ORF">JCM15548_13305</name>
</gene>
<dbReference type="InterPro" id="IPR027417">
    <property type="entry name" value="P-loop_NTPase"/>
</dbReference>
<dbReference type="STRING" id="1236989.JCM15548_13305"/>
<dbReference type="Gene3D" id="3.40.50.11180">
    <property type="match status" value="1"/>
</dbReference>
<dbReference type="InterPro" id="IPR004807">
    <property type="entry name" value="UvrB"/>
</dbReference>
<comment type="caution">
    <text evidence="4">The sequence shown here is derived from an EMBL/GenBank/DDBJ whole genome shotgun (WGS) entry which is preliminary data.</text>
</comment>
<keyword evidence="1" id="KW-0547">Nucleotide-binding</keyword>
<dbReference type="PANTHER" id="PTHR24029">
    <property type="entry name" value="UVRABC SYSTEM PROTEIN B"/>
    <property type="match status" value="1"/>
</dbReference>
<proteinExistence type="predicted"/>
<feature type="domain" description="UvrB interaction" evidence="3">
    <location>
        <begin position="144"/>
        <end position="228"/>
    </location>
</feature>
<dbReference type="Gene3D" id="3.30.2060.10">
    <property type="entry name" value="Penicillin-binding protein 1b domain"/>
    <property type="match status" value="1"/>
</dbReference>
<protein>
    <submittedName>
        <fullName evidence="4">Transcription-repair coupling factor</fullName>
    </submittedName>
</protein>
<dbReference type="EMBL" id="BAZW01000035">
    <property type="protein sequence ID" value="GAO30975.1"/>
    <property type="molecule type" value="Genomic_DNA"/>
</dbReference>
<dbReference type="GO" id="GO:0016887">
    <property type="term" value="F:ATP hydrolysis activity"/>
    <property type="evidence" value="ECO:0007669"/>
    <property type="project" value="InterPro"/>
</dbReference>
<dbReference type="AlphaFoldDB" id="A0A0E9M1F3"/>
<dbReference type="PANTHER" id="PTHR24029:SF1">
    <property type="entry name" value="TRANSCRIPTION-REPAIR-COUPLING FACTOR"/>
    <property type="match status" value="1"/>
</dbReference>
<dbReference type="RefSeq" id="WP_227625829.1">
    <property type="nucleotide sequence ID" value="NZ_BAZW01000035.1"/>
</dbReference>
<evidence type="ECO:0000256" key="2">
    <source>
        <dbReference type="ARBA" id="ARBA00022840"/>
    </source>
</evidence>
<dbReference type="GO" id="GO:0003677">
    <property type="term" value="F:DNA binding"/>
    <property type="evidence" value="ECO:0007669"/>
    <property type="project" value="InterPro"/>
</dbReference>
<dbReference type="GO" id="GO:0009380">
    <property type="term" value="C:excinuclease repair complex"/>
    <property type="evidence" value="ECO:0007669"/>
    <property type="project" value="InterPro"/>
</dbReference>
<evidence type="ECO:0000313" key="4">
    <source>
        <dbReference type="EMBL" id="GAO30975.1"/>
    </source>
</evidence>
<evidence type="ECO:0000259" key="3">
    <source>
        <dbReference type="Pfam" id="PF17757"/>
    </source>
</evidence>
<dbReference type="Proteomes" id="UP000032900">
    <property type="component" value="Unassembled WGS sequence"/>
</dbReference>
<dbReference type="SUPFAM" id="SSF52540">
    <property type="entry name" value="P-loop containing nucleoside triphosphate hydrolases"/>
    <property type="match status" value="1"/>
</dbReference>